<dbReference type="Proteomes" id="UP000436088">
    <property type="component" value="Unassembled WGS sequence"/>
</dbReference>
<dbReference type="Gene3D" id="1.20.190.20">
    <property type="entry name" value="14-3-3 domain"/>
    <property type="match status" value="1"/>
</dbReference>
<dbReference type="EMBL" id="VEPZ02001774">
    <property type="protein sequence ID" value="KAE8655879.1"/>
    <property type="molecule type" value="Genomic_DNA"/>
</dbReference>
<dbReference type="SUPFAM" id="SSF48445">
    <property type="entry name" value="14-3-3 protein"/>
    <property type="match status" value="1"/>
</dbReference>
<dbReference type="PROSITE" id="PS50103">
    <property type="entry name" value="ZF_C3H1"/>
    <property type="match status" value="1"/>
</dbReference>
<evidence type="ECO:0000259" key="8">
    <source>
        <dbReference type="PROSITE" id="PS50103"/>
    </source>
</evidence>
<dbReference type="PANTHER" id="PTHR12506:SF20">
    <property type="entry name" value="ZINC FINGER CCCH DOMAIN-CONTAINING PROTEIN 67"/>
    <property type="match status" value="1"/>
</dbReference>
<sequence>MVEFMEKVSASADNEEFTVEEQNLLSEAYKNIIGARRASWRIISSIELAPTGVEKAVEEGLVSEEGAVPSFVFPKSLKTSLLFKMQSNPTRKDLGLIFLVKAPVCPPPERSLHPTPAYVMSPSTETAVYNQHQPHMMIDELPLRPGQPEYSYFLKTGDCKFKSNCKYHHPKSRSAKATPYTLSDNGLPLRPAVIKTRGSARHTDFYKNIASGLDSATHPLLDQIISSNYGRYDICKFGPACKFDHSMQAAPPTTDSELDQPPSFDHSAPLEQTRITESREARQPIHKDLILLVEDLNAWNMFSWGSYLWKATWNKLSSAFDNHKILRGDGSKYTLSGFIWAFKIWIFEAFPDMQTYALKISNDIPRAISWKRKRRLLIWEKLLRYTTINDEANTPLQRIIPTEAELATDWWQASKRFFDGTDDEQPPLREPSPHSEPSPDRPHYTSLQRERSPIPSHHRASSPPSPHDRRPTKMPRHLSPCSPPPRDELGELHDELNALREEVGTLRDDNGAWRDEVSTLHGEVAALREMRPDKVDVLRQVFLARRGSRIRRRACVITSPFTPIVRRLRKKKPDSPVIVQEASPIVQEAPNIPQESPSTVQEVLVIVEEVPPIIQEPEAHDIICRIIDKPSHVPDMMDDSWLLYELPASTIPADEVERRKLPETILDNTLWAKTAVDFYLHERSQGVEDKGYFDGGILMHGCHESYVLANGQAKLYPVWWEVDKVFIPVLEHTHWLLVELQLPSLKIIEARGDCGPLVCMCLECLTTGSTQFLPPTDRDRGAVGLWFRYFMARAIYARRCLPPSAL</sequence>
<keyword evidence="3 6" id="KW-0863">Zinc-finger</keyword>
<keyword evidence="10" id="KW-1185">Reference proteome</keyword>
<dbReference type="Pfam" id="PF00244">
    <property type="entry name" value="14-3-3"/>
    <property type="match status" value="1"/>
</dbReference>
<evidence type="ECO:0000256" key="3">
    <source>
        <dbReference type="ARBA" id="ARBA00022771"/>
    </source>
</evidence>
<evidence type="ECO:0000313" key="10">
    <source>
        <dbReference type="Proteomes" id="UP000436088"/>
    </source>
</evidence>
<dbReference type="InterPro" id="IPR000571">
    <property type="entry name" value="Znf_CCCH"/>
</dbReference>
<evidence type="ECO:0000256" key="6">
    <source>
        <dbReference type="PROSITE-ProRule" id="PRU00723"/>
    </source>
</evidence>
<proteinExistence type="inferred from homology"/>
<dbReference type="InterPro" id="IPR050974">
    <property type="entry name" value="Plant_ZF_CCCH"/>
</dbReference>
<feature type="domain" description="C3H1-type" evidence="8">
    <location>
        <begin position="144"/>
        <end position="172"/>
    </location>
</feature>
<accession>A0A6A2XBW7</accession>
<feature type="region of interest" description="Disordered" evidence="7">
    <location>
        <begin position="421"/>
        <end position="490"/>
    </location>
</feature>
<comment type="caution">
    <text evidence="9">The sequence shown here is derived from an EMBL/GenBank/DDBJ whole genome shotgun (WGS) entry which is preliminary data.</text>
</comment>
<dbReference type="AlphaFoldDB" id="A0A6A2XBW7"/>
<dbReference type="PANTHER" id="PTHR12506">
    <property type="entry name" value="PROTEIN PHOSPHATASE RELATED"/>
    <property type="match status" value="1"/>
</dbReference>
<gene>
    <name evidence="9" type="ORF">F3Y22_tig00117016pilonHSYRG00323</name>
</gene>
<keyword evidence="2 6" id="KW-0479">Metal-binding</keyword>
<keyword evidence="5" id="KW-0238">DNA-binding</keyword>
<reference evidence="9" key="1">
    <citation type="submission" date="2019-09" db="EMBL/GenBank/DDBJ databases">
        <title>Draft genome information of white flower Hibiscus syriacus.</title>
        <authorList>
            <person name="Kim Y.-M."/>
        </authorList>
    </citation>
    <scope>NUCLEOTIDE SEQUENCE [LARGE SCALE GENOMIC DNA]</scope>
    <source>
        <strain evidence="9">YM2019G1</strain>
    </source>
</reference>
<dbReference type="GO" id="GO:0003677">
    <property type="term" value="F:DNA binding"/>
    <property type="evidence" value="ECO:0007669"/>
    <property type="project" value="UniProtKB-KW"/>
</dbReference>
<dbReference type="Gene3D" id="4.10.1000.10">
    <property type="entry name" value="Zinc finger, CCCH-type"/>
    <property type="match status" value="1"/>
</dbReference>
<evidence type="ECO:0000256" key="7">
    <source>
        <dbReference type="SAM" id="MobiDB-lite"/>
    </source>
</evidence>
<evidence type="ECO:0000256" key="1">
    <source>
        <dbReference type="ARBA" id="ARBA00006141"/>
    </source>
</evidence>
<dbReference type="GO" id="GO:0008270">
    <property type="term" value="F:zinc ion binding"/>
    <property type="evidence" value="ECO:0007669"/>
    <property type="project" value="UniProtKB-KW"/>
</dbReference>
<evidence type="ECO:0000313" key="9">
    <source>
        <dbReference type="EMBL" id="KAE8655879.1"/>
    </source>
</evidence>
<dbReference type="InterPro" id="IPR036815">
    <property type="entry name" value="14-3-3_dom_sf"/>
</dbReference>
<feature type="compositionally biased region" description="Basic and acidic residues" evidence="7">
    <location>
        <begin position="431"/>
        <end position="452"/>
    </location>
</feature>
<evidence type="ECO:0000256" key="2">
    <source>
        <dbReference type="ARBA" id="ARBA00022723"/>
    </source>
</evidence>
<evidence type="ECO:0000256" key="4">
    <source>
        <dbReference type="ARBA" id="ARBA00022833"/>
    </source>
</evidence>
<feature type="region of interest" description="Disordered" evidence="7">
    <location>
        <begin position="248"/>
        <end position="268"/>
    </location>
</feature>
<feature type="zinc finger region" description="C3H1-type" evidence="6">
    <location>
        <begin position="144"/>
        <end position="172"/>
    </location>
</feature>
<organism evidence="9 10">
    <name type="scientific">Hibiscus syriacus</name>
    <name type="common">Rose of Sharon</name>
    <dbReference type="NCBI Taxonomy" id="106335"/>
    <lineage>
        <taxon>Eukaryota</taxon>
        <taxon>Viridiplantae</taxon>
        <taxon>Streptophyta</taxon>
        <taxon>Embryophyta</taxon>
        <taxon>Tracheophyta</taxon>
        <taxon>Spermatophyta</taxon>
        <taxon>Magnoliopsida</taxon>
        <taxon>eudicotyledons</taxon>
        <taxon>Gunneridae</taxon>
        <taxon>Pentapetalae</taxon>
        <taxon>rosids</taxon>
        <taxon>malvids</taxon>
        <taxon>Malvales</taxon>
        <taxon>Malvaceae</taxon>
        <taxon>Malvoideae</taxon>
        <taxon>Hibiscus</taxon>
    </lineage>
</organism>
<evidence type="ECO:0000256" key="5">
    <source>
        <dbReference type="ARBA" id="ARBA00023125"/>
    </source>
</evidence>
<dbReference type="GO" id="GO:0003729">
    <property type="term" value="F:mRNA binding"/>
    <property type="evidence" value="ECO:0007669"/>
    <property type="project" value="TreeGrafter"/>
</dbReference>
<comment type="similarity">
    <text evidence="1">Belongs to the 14-3-3 family.</text>
</comment>
<protein>
    <submittedName>
        <fullName evidence="9">RPM1-interacting protein 4 family protein</fullName>
    </submittedName>
</protein>
<name>A0A6A2XBW7_HIBSY</name>
<keyword evidence="4 6" id="KW-0862">Zinc</keyword>
<dbReference type="InterPro" id="IPR023410">
    <property type="entry name" value="14-3-3_domain"/>
</dbReference>